<feature type="transmembrane region" description="Helical" evidence="9">
    <location>
        <begin position="240"/>
        <end position="261"/>
    </location>
</feature>
<dbReference type="Pfam" id="PF00001">
    <property type="entry name" value="7tm_1"/>
    <property type="match status" value="1"/>
</dbReference>
<dbReference type="GO" id="GO:0008188">
    <property type="term" value="F:neuropeptide receptor activity"/>
    <property type="evidence" value="ECO:0007669"/>
    <property type="project" value="TreeGrafter"/>
</dbReference>
<evidence type="ECO:0000256" key="7">
    <source>
        <dbReference type="ARBA" id="ARBA00023224"/>
    </source>
</evidence>
<feature type="domain" description="G-protein coupled receptors family 1 profile" evidence="10">
    <location>
        <begin position="78"/>
        <end position="283"/>
    </location>
</feature>
<evidence type="ECO:0000256" key="8">
    <source>
        <dbReference type="SAM" id="MobiDB-lite"/>
    </source>
</evidence>
<dbReference type="InterPro" id="IPR017452">
    <property type="entry name" value="GPCR_Rhodpsn_7TM"/>
</dbReference>
<feature type="transmembrane region" description="Helical" evidence="9">
    <location>
        <begin position="102"/>
        <end position="122"/>
    </location>
</feature>
<dbReference type="PROSITE" id="PS50262">
    <property type="entry name" value="G_PROTEIN_RECEP_F1_2"/>
    <property type="match status" value="1"/>
</dbReference>
<evidence type="ECO:0000256" key="4">
    <source>
        <dbReference type="ARBA" id="ARBA00023040"/>
    </source>
</evidence>
<evidence type="ECO:0000256" key="9">
    <source>
        <dbReference type="SAM" id="Phobius"/>
    </source>
</evidence>
<reference evidence="12" key="1">
    <citation type="submission" date="2017-01" db="EMBL/GenBank/DDBJ databases">
        <title>Comparative genomics of anhydrobiosis in the tardigrade Hypsibius dujardini.</title>
        <authorList>
            <person name="Yoshida Y."/>
            <person name="Koutsovoulos G."/>
            <person name="Laetsch D."/>
            <person name="Stevens L."/>
            <person name="Kumar S."/>
            <person name="Horikawa D."/>
            <person name="Ishino K."/>
            <person name="Komine S."/>
            <person name="Tomita M."/>
            <person name="Blaxter M."/>
            <person name="Arakawa K."/>
        </authorList>
    </citation>
    <scope>NUCLEOTIDE SEQUENCE [LARGE SCALE GENOMIC DNA]</scope>
    <source>
        <strain evidence="12">Z151</strain>
    </source>
</reference>
<dbReference type="EMBL" id="MTYJ01000196">
    <property type="protein sequence ID" value="OWA50584.1"/>
    <property type="molecule type" value="Genomic_DNA"/>
</dbReference>
<comment type="subcellular location">
    <subcellularLocation>
        <location evidence="1">Membrane</location>
        <topology evidence="1">Multi-pass membrane protein</topology>
    </subcellularLocation>
</comment>
<keyword evidence="3 9" id="KW-1133">Transmembrane helix</keyword>
<dbReference type="OrthoDB" id="9447539at2759"/>
<feature type="compositionally biased region" description="Polar residues" evidence="8">
    <location>
        <begin position="209"/>
        <end position="236"/>
    </location>
</feature>
<keyword evidence="6" id="KW-0675">Receptor</keyword>
<dbReference type="PANTHER" id="PTHR24238">
    <property type="entry name" value="G-PROTEIN COUPLED RECEPTOR"/>
    <property type="match status" value="1"/>
</dbReference>
<evidence type="ECO:0000256" key="5">
    <source>
        <dbReference type="ARBA" id="ARBA00023136"/>
    </source>
</evidence>
<evidence type="ECO:0000313" key="12">
    <source>
        <dbReference type="Proteomes" id="UP000192578"/>
    </source>
</evidence>
<feature type="transmembrane region" description="Helical" evidence="9">
    <location>
        <begin position="17"/>
        <end position="42"/>
    </location>
</feature>
<dbReference type="SUPFAM" id="SSF81321">
    <property type="entry name" value="Family A G protein-coupled receptor-like"/>
    <property type="match status" value="1"/>
</dbReference>
<feature type="transmembrane region" description="Helical" evidence="9">
    <location>
        <begin position="152"/>
        <end position="176"/>
    </location>
</feature>
<evidence type="ECO:0000313" key="11">
    <source>
        <dbReference type="EMBL" id="OWA50584.1"/>
    </source>
</evidence>
<dbReference type="GO" id="GO:0005886">
    <property type="term" value="C:plasma membrane"/>
    <property type="evidence" value="ECO:0007669"/>
    <property type="project" value="TreeGrafter"/>
</dbReference>
<organism evidence="11 12">
    <name type="scientific">Hypsibius exemplaris</name>
    <name type="common">Freshwater tardigrade</name>
    <dbReference type="NCBI Taxonomy" id="2072580"/>
    <lineage>
        <taxon>Eukaryota</taxon>
        <taxon>Metazoa</taxon>
        <taxon>Ecdysozoa</taxon>
        <taxon>Tardigrada</taxon>
        <taxon>Eutardigrada</taxon>
        <taxon>Parachela</taxon>
        <taxon>Hypsibioidea</taxon>
        <taxon>Hypsibiidae</taxon>
        <taxon>Hypsibius</taxon>
    </lineage>
</organism>
<feature type="region of interest" description="Disordered" evidence="8">
    <location>
        <begin position="185"/>
        <end position="236"/>
    </location>
</feature>
<keyword evidence="7" id="KW-0807">Transducer</keyword>
<evidence type="ECO:0000256" key="3">
    <source>
        <dbReference type="ARBA" id="ARBA00022989"/>
    </source>
</evidence>
<keyword evidence="5 9" id="KW-0472">Membrane</keyword>
<gene>
    <name evidence="11" type="ORF">BV898_15095</name>
</gene>
<dbReference type="Gene3D" id="1.20.1070.10">
    <property type="entry name" value="Rhodopsin 7-helix transmembrane proteins"/>
    <property type="match status" value="1"/>
</dbReference>
<accession>A0A9X6RK22</accession>
<dbReference type="Proteomes" id="UP000192578">
    <property type="component" value="Unassembled WGS sequence"/>
</dbReference>
<evidence type="ECO:0000256" key="2">
    <source>
        <dbReference type="ARBA" id="ARBA00022692"/>
    </source>
</evidence>
<keyword evidence="2 9" id="KW-0812">Transmembrane</keyword>
<name>A0A9X6RK22_HYPEX</name>
<comment type="caution">
    <text evidence="11">The sequence shown here is derived from an EMBL/GenBank/DDBJ whole genome shotgun (WGS) entry which is preliminary data.</text>
</comment>
<dbReference type="CDD" id="cd00637">
    <property type="entry name" value="7tm_classA_rhodopsin-like"/>
    <property type="match status" value="1"/>
</dbReference>
<dbReference type="PANTHER" id="PTHR24238:SF75">
    <property type="entry name" value="CHOLECYSTOKININ-LIKE RECEPTOR AT 17D1-RELATED"/>
    <property type="match status" value="1"/>
</dbReference>
<protein>
    <recommendedName>
        <fullName evidence="10">G-protein coupled receptors family 1 profile domain-containing protein</fullName>
    </recommendedName>
</protein>
<sequence>MNETILNSNGTSATWTALPVCLLLACLTGIVGNVVLLAVFILHRRTLWTPFNVYVVNLLIANCLLHCHAPVIFNSHQLIALNRIWAVSHPISYRQIHSKRTAICLCVSVWAYVFIGMSPGVIQDRMNPNYRNSVDGPAGCSLNAQAQSQWALAVQIIFFIWPQFFMAVAMVVIFAAKRTKPRMNVRRSNAVGPSHAPSYDTRNDGEQTDPPTVSANQAHTGQRSAPQQGRPTPSHRSSGSLLLILLTISVTVCWTPNNVFFTWPFTTLPSTLISPYSSTSPSF</sequence>
<dbReference type="AlphaFoldDB" id="A0A9X6RK22"/>
<dbReference type="InterPro" id="IPR000276">
    <property type="entry name" value="GPCR_Rhodpsn"/>
</dbReference>
<evidence type="ECO:0000259" key="10">
    <source>
        <dbReference type="PROSITE" id="PS50262"/>
    </source>
</evidence>
<evidence type="ECO:0000256" key="6">
    <source>
        <dbReference type="ARBA" id="ARBA00023170"/>
    </source>
</evidence>
<evidence type="ECO:0000256" key="1">
    <source>
        <dbReference type="ARBA" id="ARBA00004141"/>
    </source>
</evidence>
<proteinExistence type="predicted"/>
<keyword evidence="12" id="KW-1185">Reference proteome</keyword>
<keyword evidence="4" id="KW-0297">G-protein coupled receptor</keyword>
<dbReference type="PRINTS" id="PR00237">
    <property type="entry name" value="GPCRRHODOPSN"/>
</dbReference>